<feature type="transmembrane region" description="Helical" evidence="8">
    <location>
        <begin position="359"/>
        <end position="378"/>
    </location>
</feature>
<feature type="transmembrane region" description="Helical" evidence="8">
    <location>
        <begin position="212"/>
        <end position="231"/>
    </location>
</feature>
<reference evidence="10 11" key="1">
    <citation type="submission" date="2014-12" db="EMBL/GenBank/DDBJ databases">
        <title>Genome sequencing of Photobacterium gaetbulicola AD005a.</title>
        <authorList>
            <person name="Adrian T.G.S."/>
            <person name="Chan K.G."/>
        </authorList>
    </citation>
    <scope>NUCLEOTIDE SEQUENCE [LARGE SCALE GENOMIC DNA]</scope>
    <source>
        <strain evidence="10 11">AD005a</strain>
    </source>
</reference>
<dbReference type="PANTHER" id="PTHR33908:SF3">
    <property type="entry name" value="UNDECAPRENYL PHOSPHATE-ALPHA-4-AMINO-4-DEOXY-L-ARABINOSE ARABINOSYL TRANSFERASE"/>
    <property type="match status" value="1"/>
</dbReference>
<dbReference type="GO" id="GO:0009103">
    <property type="term" value="P:lipopolysaccharide biosynthetic process"/>
    <property type="evidence" value="ECO:0007669"/>
    <property type="project" value="UniProtKB-ARBA"/>
</dbReference>
<name>A0A0B9GYN9_9GAMM</name>
<evidence type="ECO:0000259" key="9">
    <source>
        <dbReference type="Pfam" id="PF02366"/>
    </source>
</evidence>
<dbReference type="RefSeq" id="WP_039460917.1">
    <property type="nucleotide sequence ID" value="NZ_JWLZ01000149.1"/>
</dbReference>
<keyword evidence="4 10" id="KW-0808">Transferase</keyword>
<evidence type="ECO:0000256" key="1">
    <source>
        <dbReference type="ARBA" id="ARBA00004651"/>
    </source>
</evidence>
<dbReference type="GO" id="GO:0016763">
    <property type="term" value="F:pentosyltransferase activity"/>
    <property type="evidence" value="ECO:0007669"/>
    <property type="project" value="TreeGrafter"/>
</dbReference>
<dbReference type="InterPro" id="IPR050297">
    <property type="entry name" value="LipidA_mod_glycosyltrf_83"/>
</dbReference>
<organism evidence="10 11">
    <name type="scientific">Photobacterium gaetbulicola</name>
    <dbReference type="NCBI Taxonomy" id="1295392"/>
    <lineage>
        <taxon>Bacteria</taxon>
        <taxon>Pseudomonadati</taxon>
        <taxon>Pseudomonadota</taxon>
        <taxon>Gammaproteobacteria</taxon>
        <taxon>Vibrionales</taxon>
        <taxon>Vibrionaceae</taxon>
        <taxon>Photobacterium</taxon>
    </lineage>
</organism>
<dbReference type="GO" id="GO:0005886">
    <property type="term" value="C:plasma membrane"/>
    <property type="evidence" value="ECO:0007669"/>
    <property type="project" value="UniProtKB-SubCell"/>
</dbReference>
<evidence type="ECO:0000313" key="11">
    <source>
        <dbReference type="Proteomes" id="UP000031278"/>
    </source>
</evidence>
<gene>
    <name evidence="10" type="ORF">RJ45_09515</name>
</gene>
<feature type="transmembrane region" description="Helical" evidence="8">
    <location>
        <begin position="274"/>
        <end position="293"/>
    </location>
</feature>
<dbReference type="PANTHER" id="PTHR33908">
    <property type="entry name" value="MANNOSYLTRANSFERASE YKCB-RELATED"/>
    <property type="match status" value="1"/>
</dbReference>
<dbReference type="EMBL" id="JWLZ01000149">
    <property type="protein sequence ID" value="KHT63836.1"/>
    <property type="molecule type" value="Genomic_DNA"/>
</dbReference>
<dbReference type="Pfam" id="PF02366">
    <property type="entry name" value="PMT"/>
    <property type="match status" value="1"/>
</dbReference>
<dbReference type="GO" id="GO:0006493">
    <property type="term" value="P:protein O-linked glycosylation"/>
    <property type="evidence" value="ECO:0007669"/>
    <property type="project" value="InterPro"/>
</dbReference>
<keyword evidence="6 8" id="KW-1133">Transmembrane helix</keyword>
<feature type="domain" description="ArnT-like N-terminal" evidence="9">
    <location>
        <begin position="18"/>
        <end position="243"/>
    </location>
</feature>
<feature type="transmembrane region" description="Helical" evidence="8">
    <location>
        <begin position="313"/>
        <end position="335"/>
    </location>
</feature>
<feature type="transmembrane region" description="Helical" evidence="8">
    <location>
        <begin position="94"/>
        <end position="114"/>
    </location>
</feature>
<evidence type="ECO:0000256" key="7">
    <source>
        <dbReference type="ARBA" id="ARBA00023136"/>
    </source>
</evidence>
<sequence>MTQYPQAKLSLTHYAILLTVGTVLARLATLGFYPLMDTTEARYGEMARIMSETGNWITPMFDYNVPFWGKPPLFSWLSAGGFELMGVNEFAARVPHLAVGIAILIITWLLAVKVRTKNEAWLAVAILSTTTAFIVISGAVMTDTALTFAVTLSMASFWLAWEKASRLWGYLFFVGLAIGMLAKGPLTLVLVGISLVMWLAQEQRWRCIPSCLPWKGGGVVFLVISLPWYILAEWKTPGFLNYFIVGEHIKRFVVSGWEGDLYGSAHDEIRGTIWVFWFLAALPWAPVLLYQVFRLSREGEEVVQSSEGYMGYLWCWMLSPMLLFTMAGNILPSYVMPGLPALGLLVAGYHGQRPLSDKVFKVGLITPGLLIVATILLANNLAGKESEKVLLSQWAKQVEKEKSELIYIDKRPFSAQFYSVGKAKLNQASLPTLLAEPAEDVFFVVEKGRLPSGFMWDKSRCELRAESNKRQLVHCKAG</sequence>
<comment type="caution">
    <text evidence="10">The sequence shown here is derived from an EMBL/GenBank/DDBJ whole genome shotgun (WGS) entry which is preliminary data.</text>
</comment>
<evidence type="ECO:0000256" key="6">
    <source>
        <dbReference type="ARBA" id="ARBA00022989"/>
    </source>
</evidence>
<feature type="transmembrane region" description="Helical" evidence="8">
    <location>
        <begin position="167"/>
        <end position="200"/>
    </location>
</feature>
<evidence type="ECO:0000256" key="2">
    <source>
        <dbReference type="ARBA" id="ARBA00022475"/>
    </source>
</evidence>
<evidence type="ECO:0000256" key="8">
    <source>
        <dbReference type="SAM" id="Phobius"/>
    </source>
</evidence>
<dbReference type="InterPro" id="IPR003342">
    <property type="entry name" value="ArnT-like_N"/>
</dbReference>
<evidence type="ECO:0000256" key="3">
    <source>
        <dbReference type="ARBA" id="ARBA00022676"/>
    </source>
</evidence>
<dbReference type="Proteomes" id="UP000031278">
    <property type="component" value="Unassembled WGS sequence"/>
</dbReference>
<feature type="transmembrane region" description="Helical" evidence="8">
    <location>
        <begin position="12"/>
        <end position="33"/>
    </location>
</feature>
<feature type="transmembrane region" description="Helical" evidence="8">
    <location>
        <begin position="120"/>
        <end position="140"/>
    </location>
</feature>
<protein>
    <submittedName>
        <fullName evidence="10">Glycosyltransferase</fullName>
    </submittedName>
</protein>
<keyword evidence="5 8" id="KW-0812">Transmembrane</keyword>
<proteinExistence type="predicted"/>
<evidence type="ECO:0000256" key="4">
    <source>
        <dbReference type="ARBA" id="ARBA00022679"/>
    </source>
</evidence>
<keyword evidence="3" id="KW-0328">Glycosyltransferase</keyword>
<dbReference type="AlphaFoldDB" id="A0A0B9GYN9"/>
<comment type="subcellular location">
    <subcellularLocation>
        <location evidence="1">Cell membrane</location>
        <topology evidence="1">Multi-pass membrane protein</topology>
    </subcellularLocation>
</comment>
<evidence type="ECO:0000256" key="5">
    <source>
        <dbReference type="ARBA" id="ARBA00022692"/>
    </source>
</evidence>
<dbReference type="GO" id="GO:0010041">
    <property type="term" value="P:response to iron(III) ion"/>
    <property type="evidence" value="ECO:0007669"/>
    <property type="project" value="TreeGrafter"/>
</dbReference>
<keyword evidence="2" id="KW-1003">Cell membrane</keyword>
<evidence type="ECO:0000313" key="10">
    <source>
        <dbReference type="EMBL" id="KHT63836.1"/>
    </source>
</evidence>
<accession>A0A0B9GYN9</accession>
<dbReference type="GO" id="GO:0000030">
    <property type="term" value="F:mannosyltransferase activity"/>
    <property type="evidence" value="ECO:0007669"/>
    <property type="project" value="InterPro"/>
</dbReference>
<keyword evidence="7 8" id="KW-0472">Membrane</keyword>